<proteinExistence type="inferred from homology"/>
<keyword evidence="2" id="KW-0602">Photosynthesis</keyword>
<comment type="caution">
    <text evidence="10">The sequence shown here is derived from an EMBL/GenBank/DDBJ whole genome shotgun (WGS) entry which is preliminary data.</text>
</comment>
<evidence type="ECO:0000313" key="11">
    <source>
        <dbReference type="EMBL" id="CAL4781944.1"/>
    </source>
</evidence>
<dbReference type="OrthoDB" id="445821at2759"/>
<reference evidence="10" key="1">
    <citation type="submission" date="2022-10" db="EMBL/GenBank/DDBJ databases">
        <authorList>
            <person name="Chen Y."/>
            <person name="Dougan E. K."/>
            <person name="Chan C."/>
            <person name="Rhodes N."/>
            <person name="Thang M."/>
        </authorList>
    </citation>
    <scope>NUCLEOTIDE SEQUENCE</scope>
</reference>
<keyword evidence="12" id="KW-1185">Reference proteome</keyword>
<dbReference type="EMBL" id="CAMXCT020001979">
    <property type="protein sequence ID" value="CAL1148007.1"/>
    <property type="molecule type" value="Genomic_DNA"/>
</dbReference>
<keyword evidence="5" id="KW-0793">Thylakoid</keyword>
<dbReference type="HAMAP" id="MF_00717">
    <property type="entry name" value="PSII_PsbY"/>
    <property type="match status" value="1"/>
</dbReference>
<dbReference type="Pfam" id="PF06298">
    <property type="entry name" value="PsbY"/>
    <property type="match status" value="1"/>
</dbReference>
<evidence type="ECO:0000256" key="3">
    <source>
        <dbReference type="ARBA" id="ARBA00022692"/>
    </source>
</evidence>
<dbReference type="EMBL" id="CAMXCT010001979">
    <property type="protein sequence ID" value="CAI3994632.1"/>
    <property type="molecule type" value="Genomic_DNA"/>
</dbReference>
<keyword evidence="3 8" id="KW-0812">Transmembrane</keyword>
<dbReference type="EMBL" id="CAMXCT030001979">
    <property type="protein sequence ID" value="CAL4781944.1"/>
    <property type="molecule type" value="Genomic_DNA"/>
</dbReference>
<evidence type="ECO:0000256" key="1">
    <source>
        <dbReference type="ARBA" id="ARBA00004370"/>
    </source>
</evidence>
<sequence>MARSSSIVAPLLVLASVALAVFSFGPDAFVAAPQAVETRALQHQAASAMMGATLAAAASPLPALAARVEEEDEGFDLRILAVLALPLFAVSWALFNVWRVAFRQVVRIGESEKGNPL</sequence>
<evidence type="ECO:0000256" key="2">
    <source>
        <dbReference type="ARBA" id="ARBA00022531"/>
    </source>
</evidence>
<protein>
    <submittedName>
        <fullName evidence="10">Uncharacterized protein</fullName>
    </submittedName>
</protein>
<evidence type="ECO:0000256" key="6">
    <source>
        <dbReference type="ARBA" id="ARBA00023136"/>
    </source>
</evidence>
<evidence type="ECO:0000256" key="5">
    <source>
        <dbReference type="ARBA" id="ARBA00023078"/>
    </source>
</evidence>
<evidence type="ECO:0000256" key="9">
    <source>
        <dbReference type="SAM" id="SignalP"/>
    </source>
</evidence>
<keyword evidence="6 8" id="KW-0472">Membrane</keyword>
<feature type="chain" id="PRO_5043270638" evidence="9">
    <location>
        <begin position="21"/>
        <end position="117"/>
    </location>
</feature>
<evidence type="ECO:0000256" key="8">
    <source>
        <dbReference type="SAM" id="Phobius"/>
    </source>
</evidence>
<keyword evidence="9" id="KW-0732">Signal</keyword>
<dbReference type="GO" id="GO:0030145">
    <property type="term" value="F:manganese ion binding"/>
    <property type="evidence" value="ECO:0007669"/>
    <property type="project" value="InterPro"/>
</dbReference>
<keyword evidence="4 8" id="KW-1133">Transmembrane helix</keyword>
<gene>
    <name evidence="10" type="ORF">C1SCF055_LOCUS21267</name>
</gene>
<organism evidence="10">
    <name type="scientific">Cladocopium goreaui</name>
    <dbReference type="NCBI Taxonomy" id="2562237"/>
    <lineage>
        <taxon>Eukaryota</taxon>
        <taxon>Sar</taxon>
        <taxon>Alveolata</taxon>
        <taxon>Dinophyceae</taxon>
        <taxon>Suessiales</taxon>
        <taxon>Symbiodiniaceae</taxon>
        <taxon>Cladocopium</taxon>
    </lineage>
</organism>
<accession>A0A9P1CP77</accession>
<evidence type="ECO:0000256" key="7">
    <source>
        <dbReference type="ARBA" id="ARBA00023276"/>
    </source>
</evidence>
<feature type="signal peptide" evidence="9">
    <location>
        <begin position="1"/>
        <end position="20"/>
    </location>
</feature>
<feature type="transmembrane region" description="Helical" evidence="8">
    <location>
        <begin position="47"/>
        <end position="65"/>
    </location>
</feature>
<name>A0A9P1CP77_9DINO</name>
<feature type="transmembrane region" description="Helical" evidence="8">
    <location>
        <begin position="77"/>
        <end position="95"/>
    </location>
</feature>
<dbReference type="GO" id="GO:0015979">
    <property type="term" value="P:photosynthesis"/>
    <property type="evidence" value="ECO:0007669"/>
    <property type="project" value="UniProtKB-KW"/>
</dbReference>
<dbReference type="GO" id="GO:0009523">
    <property type="term" value="C:photosystem II"/>
    <property type="evidence" value="ECO:0007669"/>
    <property type="project" value="UniProtKB-KW"/>
</dbReference>
<comment type="subcellular location">
    <subcellularLocation>
        <location evidence="1">Membrane</location>
    </subcellularLocation>
</comment>
<dbReference type="InterPro" id="IPR009388">
    <property type="entry name" value="PSII_PsbY"/>
</dbReference>
<reference evidence="11 12" key="2">
    <citation type="submission" date="2024-05" db="EMBL/GenBank/DDBJ databases">
        <authorList>
            <person name="Chen Y."/>
            <person name="Shah S."/>
            <person name="Dougan E. K."/>
            <person name="Thang M."/>
            <person name="Chan C."/>
        </authorList>
    </citation>
    <scope>NUCLEOTIDE SEQUENCE [LARGE SCALE GENOMIC DNA]</scope>
</reference>
<evidence type="ECO:0000313" key="10">
    <source>
        <dbReference type="EMBL" id="CAI3994632.1"/>
    </source>
</evidence>
<evidence type="ECO:0000256" key="4">
    <source>
        <dbReference type="ARBA" id="ARBA00022989"/>
    </source>
</evidence>
<keyword evidence="7" id="KW-0604">Photosystem II</keyword>
<evidence type="ECO:0000313" key="12">
    <source>
        <dbReference type="Proteomes" id="UP001152797"/>
    </source>
</evidence>
<dbReference type="AlphaFoldDB" id="A0A9P1CP77"/>
<dbReference type="Proteomes" id="UP001152797">
    <property type="component" value="Unassembled WGS sequence"/>
</dbReference>